<protein>
    <recommendedName>
        <fullName evidence="6">Bestrophin homolog</fullName>
    </recommendedName>
</protein>
<sequence>MERWWNQYTSLPFPDNLAILIGASIKGEDMRSRAVKRTMVRYVCVTFTITLTLISPKVKKRFPTLDHFIESGLLTKDEKRIMEELDEDLPNYHKYWLPLAWASKMVINAREEGLIRNDECIEKILDELNQFRNKCGGLLDYDWISVPLVYTQVVTIAVYSYFLISVVGNQHLNEGSDDVISARFPLIPVLEFFFYMGWLKVAETLINPFGDDDDDFEVMWMVDRHLQVGYLLVDQIPAKLPKLTKDMYWNNIAPVALPFTKASEGYMTEYPVTSTREISVSNIDQEIIMPQLSKVGRNSVGGTGKKFKLLKAAGFSLKNVTSGDKPDSDDIDEDFPRNDCPGVDESHPLCEAFEKLRKQRSEDQQKRLQRMLEHLKKKDEKKTE</sequence>
<organism evidence="8 9">
    <name type="scientific">Cryptolaemus montrouzieri</name>
    <dbReference type="NCBI Taxonomy" id="559131"/>
    <lineage>
        <taxon>Eukaryota</taxon>
        <taxon>Metazoa</taxon>
        <taxon>Ecdysozoa</taxon>
        <taxon>Arthropoda</taxon>
        <taxon>Hexapoda</taxon>
        <taxon>Insecta</taxon>
        <taxon>Pterygota</taxon>
        <taxon>Neoptera</taxon>
        <taxon>Endopterygota</taxon>
        <taxon>Coleoptera</taxon>
        <taxon>Polyphaga</taxon>
        <taxon>Cucujiformia</taxon>
        <taxon>Coccinelloidea</taxon>
        <taxon>Coccinellidae</taxon>
        <taxon>Scymninae</taxon>
        <taxon>Scymnini</taxon>
        <taxon>Cryptolaemus</taxon>
    </lineage>
</organism>
<dbReference type="GO" id="GO:0034707">
    <property type="term" value="C:chloride channel complex"/>
    <property type="evidence" value="ECO:0007669"/>
    <property type="project" value="UniProtKB-KW"/>
</dbReference>
<keyword evidence="9" id="KW-1185">Reference proteome</keyword>
<keyword evidence="3 6" id="KW-1133">Transmembrane helix</keyword>
<dbReference type="AlphaFoldDB" id="A0ABD2MGA5"/>
<dbReference type="EMBL" id="JABFTP020000001">
    <property type="protein sequence ID" value="KAL3265242.1"/>
    <property type="molecule type" value="Genomic_DNA"/>
</dbReference>
<evidence type="ECO:0000256" key="3">
    <source>
        <dbReference type="ARBA" id="ARBA00022989"/>
    </source>
</evidence>
<proteinExistence type="inferred from homology"/>
<reference evidence="8 9" key="1">
    <citation type="journal article" date="2021" name="BMC Biol.">
        <title>Horizontally acquired antibacterial genes associated with adaptive radiation of ladybird beetles.</title>
        <authorList>
            <person name="Li H.S."/>
            <person name="Tang X.F."/>
            <person name="Huang Y.H."/>
            <person name="Xu Z.Y."/>
            <person name="Chen M.L."/>
            <person name="Du X.Y."/>
            <person name="Qiu B.Y."/>
            <person name="Chen P.T."/>
            <person name="Zhang W."/>
            <person name="Slipinski A."/>
            <person name="Escalona H.E."/>
            <person name="Waterhouse R.M."/>
            <person name="Zwick A."/>
            <person name="Pang H."/>
        </authorList>
    </citation>
    <scope>NUCLEOTIDE SEQUENCE [LARGE SCALE GENOMIC DNA]</scope>
    <source>
        <strain evidence="8">SYSU2018</strain>
    </source>
</reference>
<comment type="similarity">
    <text evidence="5 6">Belongs to the anion channel-forming bestrophin (TC 1.A.46) family. Calcium-sensitive chloride channel subfamily.</text>
</comment>
<evidence type="ECO:0000256" key="2">
    <source>
        <dbReference type="ARBA" id="ARBA00022692"/>
    </source>
</evidence>
<keyword evidence="6" id="KW-0407">Ion channel</keyword>
<comment type="subcellular location">
    <subcellularLocation>
        <location evidence="6">Cell membrane</location>
        <topology evidence="6">Multi-pass membrane protein</topology>
    </subcellularLocation>
    <subcellularLocation>
        <location evidence="1">Membrane</location>
    </subcellularLocation>
</comment>
<dbReference type="InterPro" id="IPR000615">
    <property type="entry name" value="Bestrophin"/>
</dbReference>
<comment type="function">
    <text evidence="6">Forms chloride channels.</text>
</comment>
<keyword evidence="6" id="KW-0869">Chloride channel</keyword>
<dbReference type="GO" id="GO:0005886">
    <property type="term" value="C:plasma membrane"/>
    <property type="evidence" value="ECO:0007669"/>
    <property type="project" value="UniProtKB-SubCell"/>
</dbReference>
<feature type="transmembrane region" description="Helical" evidence="6">
    <location>
        <begin position="148"/>
        <end position="168"/>
    </location>
</feature>
<keyword evidence="6" id="KW-0813">Transport</keyword>
<keyword evidence="6" id="KW-0406">Ion transport</keyword>
<feature type="transmembrane region" description="Helical" evidence="6">
    <location>
        <begin position="39"/>
        <end position="58"/>
    </location>
</feature>
<evidence type="ECO:0000256" key="1">
    <source>
        <dbReference type="ARBA" id="ARBA00004370"/>
    </source>
</evidence>
<keyword evidence="2 6" id="KW-0812">Transmembrane</keyword>
<evidence type="ECO:0000313" key="8">
    <source>
        <dbReference type="EMBL" id="KAL3265242.1"/>
    </source>
</evidence>
<dbReference type="PANTHER" id="PTHR10736:SF65">
    <property type="entry name" value="BESTROPHIN 1, ISOFORM C-RELATED"/>
    <property type="match status" value="1"/>
</dbReference>
<accession>A0ABD2MGA5</accession>
<feature type="region of interest" description="Disordered" evidence="7">
    <location>
        <begin position="320"/>
        <end position="346"/>
    </location>
</feature>
<comment type="caution">
    <text evidence="8">The sequence shown here is derived from an EMBL/GenBank/DDBJ whole genome shotgun (WGS) entry which is preliminary data.</text>
</comment>
<evidence type="ECO:0000313" key="9">
    <source>
        <dbReference type="Proteomes" id="UP001516400"/>
    </source>
</evidence>
<dbReference type="GO" id="GO:0005254">
    <property type="term" value="F:chloride channel activity"/>
    <property type="evidence" value="ECO:0007669"/>
    <property type="project" value="UniProtKB-KW"/>
</dbReference>
<evidence type="ECO:0000256" key="4">
    <source>
        <dbReference type="ARBA" id="ARBA00023136"/>
    </source>
</evidence>
<keyword evidence="6" id="KW-1003">Cell membrane</keyword>
<dbReference type="Pfam" id="PF01062">
    <property type="entry name" value="Bestrophin"/>
    <property type="match status" value="1"/>
</dbReference>
<evidence type="ECO:0000256" key="6">
    <source>
        <dbReference type="RuleBase" id="RU363126"/>
    </source>
</evidence>
<evidence type="ECO:0000256" key="5">
    <source>
        <dbReference type="ARBA" id="ARBA00034769"/>
    </source>
</evidence>
<name>A0ABD2MGA5_9CUCU</name>
<evidence type="ECO:0000256" key="7">
    <source>
        <dbReference type="SAM" id="MobiDB-lite"/>
    </source>
</evidence>
<dbReference type="InterPro" id="IPR021134">
    <property type="entry name" value="Bestrophin-like"/>
</dbReference>
<keyword evidence="4 6" id="KW-0472">Membrane</keyword>
<dbReference type="PANTHER" id="PTHR10736">
    <property type="entry name" value="BESTROPHIN"/>
    <property type="match status" value="1"/>
</dbReference>
<gene>
    <name evidence="8" type="ORF">HHI36_009456</name>
</gene>
<feature type="transmembrane region" description="Helical" evidence="6">
    <location>
        <begin position="180"/>
        <end position="198"/>
    </location>
</feature>
<keyword evidence="6" id="KW-0868">Chloride</keyword>
<dbReference type="Proteomes" id="UP001516400">
    <property type="component" value="Unassembled WGS sequence"/>
</dbReference>